<feature type="transmembrane region" description="Helical" evidence="1">
    <location>
        <begin position="156"/>
        <end position="179"/>
    </location>
</feature>
<feature type="transmembrane region" description="Helical" evidence="1">
    <location>
        <begin position="96"/>
        <end position="116"/>
    </location>
</feature>
<keyword evidence="1" id="KW-1133">Transmembrane helix</keyword>
<keyword evidence="3" id="KW-1185">Reference proteome</keyword>
<dbReference type="AlphaFoldDB" id="A0A0D7A1E9"/>
<organism evidence="2 3">
    <name type="scientific">Fistulina hepatica ATCC 64428</name>
    <dbReference type="NCBI Taxonomy" id="1128425"/>
    <lineage>
        <taxon>Eukaryota</taxon>
        <taxon>Fungi</taxon>
        <taxon>Dikarya</taxon>
        <taxon>Basidiomycota</taxon>
        <taxon>Agaricomycotina</taxon>
        <taxon>Agaricomycetes</taxon>
        <taxon>Agaricomycetidae</taxon>
        <taxon>Agaricales</taxon>
        <taxon>Fistulinaceae</taxon>
        <taxon>Fistulina</taxon>
    </lineage>
</organism>
<dbReference type="GO" id="GO:0055088">
    <property type="term" value="P:lipid homeostasis"/>
    <property type="evidence" value="ECO:0007669"/>
    <property type="project" value="InterPro"/>
</dbReference>
<feature type="transmembrane region" description="Helical" evidence="1">
    <location>
        <begin position="200"/>
        <end position="218"/>
    </location>
</feature>
<dbReference type="PANTHER" id="PTHR38409:SF1">
    <property type="entry name" value="MITOCHONDRIAL ADAPTER PROTEIN MCP1"/>
    <property type="match status" value="1"/>
</dbReference>
<dbReference type="EMBL" id="KN882067">
    <property type="protein sequence ID" value="KIY44643.1"/>
    <property type="molecule type" value="Genomic_DNA"/>
</dbReference>
<sequence length="244" mass="26730">MAPDKPKSFRQKAAGIAALVAHASAPFITVFSIVHLSAPISATFGGSSAASQMMLMGREYYQTNVGEKLLVLAPIILHSAASIARRLLSPVPVRSLSSVLTLTGYAVMGLFLPVHYLTHRVFPSLPEAPISSVGPAELDFGFVKFALDRWPLRSTLLYAGLVLGLALHAAEGGNVIWHMRLKRFAGKWASMWPSTSTRRLAYLLGFGAPVLTGLFYLAREPYFLSPFIAERYEAAFRMVPIYRF</sequence>
<evidence type="ECO:0000313" key="2">
    <source>
        <dbReference type="EMBL" id="KIY44643.1"/>
    </source>
</evidence>
<protein>
    <recommendedName>
        <fullName evidence="4">Mitochondrial adapter protein MCP1 transmembrane domain-containing protein</fullName>
    </recommendedName>
</protein>
<name>A0A0D7A1E9_9AGAR</name>
<accession>A0A0D7A1E9</accession>
<evidence type="ECO:0000313" key="3">
    <source>
        <dbReference type="Proteomes" id="UP000054144"/>
    </source>
</evidence>
<dbReference type="OrthoDB" id="10259513at2759"/>
<dbReference type="InterPro" id="IPR039960">
    <property type="entry name" value="MCP1"/>
</dbReference>
<feature type="transmembrane region" description="Helical" evidence="1">
    <location>
        <begin position="65"/>
        <end position="84"/>
    </location>
</feature>
<gene>
    <name evidence="2" type="ORF">FISHEDRAFT_61696</name>
</gene>
<dbReference type="Proteomes" id="UP000054144">
    <property type="component" value="Unassembled WGS sequence"/>
</dbReference>
<evidence type="ECO:0008006" key="4">
    <source>
        <dbReference type="Google" id="ProtNLM"/>
    </source>
</evidence>
<keyword evidence="1" id="KW-0812">Transmembrane</keyword>
<evidence type="ECO:0000256" key="1">
    <source>
        <dbReference type="SAM" id="Phobius"/>
    </source>
</evidence>
<reference evidence="2 3" key="1">
    <citation type="journal article" date="2015" name="Fungal Genet. Biol.">
        <title>Evolution of novel wood decay mechanisms in Agaricales revealed by the genome sequences of Fistulina hepatica and Cylindrobasidium torrendii.</title>
        <authorList>
            <person name="Floudas D."/>
            <person name="Held B.W."/>
            <person name="Riley R."/>
            <person name="Nagy L.G."/>
            <person name="Koehler G."/>
            <person name="Ransdell A.S."/>
            <person name="Younus H."/>
            <person name="Chow J."/>
            <person name="Chiniquy J."/>
            <person name="Lipzen A."/>
            <person name="Tritt A."/>
            <person name="Sun H."/>
            <person name="Haridas S."/>
            <person name="LaButti K."/>
            <person name="Ohm R.A."/>
            <person name="Kues U."/>
            <person name="Blanchette R.A."/>
            <person name="Grigoriev I.V."/>
            <person name="Minto R.E."/>
            <person name="Hibbett D.S."/>
        </authorList>
    </citation>
    <scope>NUCLEOTIDE SEQUENCE [LARGE SCALE GENOMIC DNA]</scope>
    <source>
        <strain evidence="2 3">ATCC 64428</strain>
    </source>
</reference>
<keyword evidence="1" id="KW-0472">Membrane</keyword>
<dbReference type="PANTHER" id="PTHR38409">
    <property type="entry name" value="MDM10-COMPLEMENTING PROTEIN 1"/>
    <property type="match status" value="1"/>
</dbReference>
<proteinExistence type="predicted"/>